<evidence type="ECO:0000313" key="4">
    <source>
        <dbReference type="Proteomes" id="UP000306102"/>
    </source>
</evidence>
<reference evidence="3 4" key="1">
    <citation type="journal article" date="2018" name="Proc. Natl. Acad. Sci. U.S.A.">
        <title>Draft genome sequence of Camellia sinensis var. sinensis provides insights into the evolution of the tea genome and tea quality.</title>
        <authorList>
            <person name="Wei C."/>
            <person name="Yang H."/>
            <person name="Wang S."/>
            <person name="Zhao J."/>
            <person name="Liu C."/>
            <person name="Gao L."/>
            <person name="Xia E."/>
            <person name="Lu Y."/>
            <person name="Tai Y."/>
            <person name="She G."/>
            <person name="Sun J."/>
            <person name="Cao H."/>
            <person name="Tong W."/>
            <person name="Gao Q."/>
            <person name="Li Y."/>
            <person name="Deng W."/>
            <person name="Jiang X."/>
            <person name="Wang W."/>
            <person name="Chen Q."/>
            <person name="Zhang S."/>
            <person name="Li H."/>
            <person name="Wu J."/>
            <person name="Wang P."/>
            <person name="Li P."/>
            <person name="Shi C."/>
            <person name="Zheng F."/>
            <person name="Jian J."/>
            <person name="Huang B."/>
            <person name="Shan D."/>
            <person name="Shi M."/>
            <person name="Fang C."/>
            <person name="Yue Y."/>
            <person name="Li F."/>
            <person name="Li D."/>
            <person name="Wei S."/>
            <person name="Han B."/>
            <person name="Jiang C."/>
            <person name="Yin Y."/>
            <person name="Xia T."/>
            <person name="Zhang Z."/>
            <person name="Bennetzen J.L."/>
            <person name="Zhao S."/>
            <person name="Wan X."/>
        </authorList>
    </citation>
    <scope>NUCLEOTIDE SEQUENCE [LARGE SCALE GENOMIC DNA]</scope>
    <source>
        <strain evidence="4">cv. Shuchazao</strain>
        <tissue evidence="3">Leaf</tissue>
    </source>
</reference>
<dbReference type="AlphaFoldDB" id="A0A4S4EFB6"/>
<feature type="domain" description="Alginate lyase 2" evidence="2">
    <location>
        <begin position="211"/>
        <end position="381"/>
    </location>
</feature>
<dbReference type="Proteomes" id="UP000306102">
    <property type="component" value="Unassembled WGS sequence"/>
</dbReference>
<dbReference type="InterPro" id="IPR013320">
    <property type="entry name" value="ConA-like_dom_sf"/>
</dbReference>
<dbReference type="EMBL" id="SDRB02004927">
    <property type="protein sequence ID" value="THG15089.1"/>
    <property type="molecule type" value="Genomic_DNA"/>
</dbReference>
<evidence type="ECO:0000256" key="1">
    <source>
        <dbReference type="SAM" id="MobiDB-lite"/>
    </source>
</evidence>
<organism evidence="3 4">
    <name type="scientific">Camellia sinensis var. sinensis</name>
    <name type="common">China tea</name>
    <dbReference type="NCBI Taxonomy" id="542762"/>
    <lineage>
        <taxon>Eukaryota</taxon>
        <taxon>Viridiplantae</taxon>
        <taxon>Streptophyta</taxon>
        <taxon>Embryophyta</taxon>
        <taxon>Tracheophyta</taxon>
        <taxon>Spermatophyta</taxon>
        <taxon>Magnoliopsida</taxon>
        <taxon>eudicotyledons</taxon>
        <taxon>Gunneridae</taxon>
        <taxon>Pentapetalae</taxon>
        <taxon>asterids</taxon>
        <taxon>Ericales</taxon>
        <taxon>Theaceae</taxon>
        <taxon>Camellia</taxon>
    </lineage>
</organism>
<gene>
    <name evidence="3" type="ORF">TEA_014006</name>
</gene>
<proteinExistence type="predicted"/>
<dbReference type="Pfam" id="PF08787">
    <property type="entry name" value="Alginate_lyase2"/>
    <property type="match status" value="1"/>
</dbReference>
<feature type="compositionally biased region" description="Basic and acidic residues" evidence="1">
    <location>
        <begin position="8"/>
        <end position="17"/>
    </location>
</feature>
<evidence type="ECO:0000313" key="3">
    <source>
        <dbReference type="EMBL" id="THG15089.1"/>
    </source>
</evidence>
<dbReference type="PANTHER" id="PTHR33681:SF11">
    <property type="entry name" value="ALGINATE LYASE"/>
    <property type="match status" value="1"/>
</dbReference>
<feature type="region of interest" description="Disordered" evidence="1">
    <location>
        <begin position="1"/>
        <end position="21"/>
    </location>
</feature>
<dbReference type="Gene3D" id="2.60.120.200">
    <property type="match status" value="1"/>
</dbReference>
<protein>
    <recommendedName>
        <fullName evidence="2">Alginate lyase 2 domain-containing protein</fullName>
    </recommendedName>
</protein>
<dbReference type="InterPro" id="IPR014895">
    <property type="entry name" value="Alginate_lyase_2"/>
</dbReference>
<dbReference type="SUPFAM" id="SSF49899">
    <property type="entry name" value="Concanavalin A-like lectins/glucanases"/>
    <property type="match status" value="1"/>
</dbReference>
<accession>A0A4S4EFB6</accession>
<name>A0A4S4EFB6_CAMSN</name>
<sequence length="501" mass="56757">MAEASAMAEERSAEKRRSISGRFRVTGDRQSHRHAAVTSHPCCRLHGHRVALSLSLVYASNSDKSTACPSSCAYSSGTAPAPFQMTSEQYEQLCQEVRGLRQDVIAYRTQSQQDFLEFRSQYQQDMLDLRSLLQAILDAQQRPPRVFTHFSWGDIPLPYSCIFVLAMLELVTENKIASQSTFDCLFSTKHGTLKMAIDPTDGFTNIPLTESNFKLQKPYDIPLEQRCSFQNGVHRLWVNADDKPYNPSSPTQPRTEIRILGLDYSSGVWQFEGYGFVPNSTSGTTIVQIHGATNYTTTIKLRIYNGDMRYYSGDLVDTDLYDKWFRVNLIHDVDKRNLTVFIDGVKKFETEDRGAGDFYFKCGVYAAPANISYYMESSFSNSKGTKSICIKGKFTNTKGNFSNKSNFNIRGNNSSRNKDNTNINECNNNNNNKGSIVTNISSIKGSNINTNNSLIYMEKEECCELVLTSECICLLRRRTQSRGVVYFDYQTLLTMWHALSM</sequence>
<evidence type="ECO:0000259" key="2">
    <source>
        <dbReference type="Pfam" id="PF08787"/>
    </source>
</evidence>
<comment type="caution">
    <text evidence="3">The sequence shown here is derived from an EMBL/GenBank/DDBJ whole genome shotgun (WGS) entry which is preliminary data.</text>
</comment>
<keyword evidence="4" id="KW-1185">Reference proteome</keyword>
<dbReference type="PANTHER" id="PTHR33681">
    <property type="entry name" value="BINDING PROTEIN, PUTATIVE, EXPRESSED-RELATED"/>
    <property type="match status" value="1"/>
</dbReference>